<dbReference type="InParanoid" id="E2ABL9"/>
<evidence type="ECO:0000256" key="1">
    <source>
        <dbReference type="SAM" id="SignalP"/>
    </source>
</evidence>
<dbReference type="AlphaFoldDB" id="E2ABL9"/>
<dbReference type="EMBL" id="GL438305">
    <property type="protein sequence ID" value="EFN69170.1"/>
    <property type="molecule type" value="Genomic_DNA"/>
</dbReference>
<name>E2ABL9_CAMFO</name>
<feature type="chain" id="PRO_5003157095" evidence="1">
    <location>
        <begin position="23"/>
        <end position="116"/>
    </location>
</feature>
<proteinExistence type="predicted"/>
<sequence length="116" mass="12766">MRVALVYLLVAMTCVMVQEANSTPGFFSGLLEHCPLPDRILHQDFSLFWNIARYSATFSQIVAAKLIQAAAQRQQQVLRLPLPLLQLPPGQITTAHAAWTWGGTTTTTTPRSNTTG</sequence>
<protein>
    <submittedName>
        <fullName evidence="2">Uncharacterized protein</fullName>
    </submittedName>
</protein>
<organism evidence="3">
    <name type="scientific">Camponotus floridanus</name>
    <name type="common">Florida carpenter ant</name>
    <dbReference type="NCBI Taxonomy" id="104421"/>
    <lineage>
        <taxon>Eukaryota</taxon>
        <taxon>Metazoa</taxon>
        <taxon>Ecdysozoa</taxon>
        <taxon>Arthropoda</taxon>
        <taxon>Hexapoda</taxon>
        <taxon>Insecta</taxon>
        <taxon>Pterygota</taxon>
        <taxon>Neoptera</taxon>
        <taxon>Endopterygota</taxon>
        <taxon>Hymenoptera</taxon>
        <taxon>Apocrita</taxon>
        <taxon>Aculeata</taxon>
        <taxon>Formicoidea</taxon>
        <taxon>Formicidae</taxon>
        <taxon>Formicinae</taxon>
        <taxon>Camponotus</taxon>
    </lineage>
</organism>
<gene>
    <name evidence="2" type="ORF">EAG_13527</name>
</gene>
<keyword evidence="1" id="KW-0732">Signal</keyword>
<evidence type="ECO:0000313" key="2">
    <source>
        <dbReference type="EMBL" id="EFN69170.1"/>
    </source>
</evidence>
<dbReference type="Proteomes" id="UP000000311">
    <property type="component" value="Unassembled WGS sequence"/>
</dbReference>
<accession>E2ABL9</accession>
<feature type="signal peptide" evidence="1">
    <location>
        <begin position="1"/>
        <end position="22"/>
    </location>
</feature>
<evidence type="ECO:0000313" key="3">
    <source>
        <dbReference type="Proteomes" id="UP000000311"/>
    </source>
</evidence>
<reference evidence="2 3" key="1">
    <citation type="journal article" date="2010" name="Science">
        <title>Genomic comparison of the ants Camponotus floridanus and Harpegnathos saltator.</title>
        <authorList>
            <person name="Bonasio R."/>
            <person name="Zhang G."/>
            <person name="Ye C."/>
            <person name="Mutti N.S."/>
            <person name="Fang X."/>
            <person name="Qin N."/>
            <person name="Donahue G."/>
            <person name="Yang P."/>
            <person name="Li Q."/>
            <person name="Li C."/>
            <person name="Zhang P."/>
            <person name="Huang Z."/>
            <person name="Berger S.L."/>
            <person name="Reinberg D."/>
            <person name="Wang J."/>
            <person name="Liebig J."/>
        </authorList>
    </citation>
    <scope>NUCLEOTIDE SEQUENCE [LARGE SCALE GENOMIC DNA]</scope>
    <source>
        <strain evidence="3">C129</strain>
    </source>
</reference>
<keyword evidence="3" id="KW-1185">Reference proteome</keyword>